<accession>A0ABU3A0G3</accession>
<feature type="domain" description="Amidase" evidence="2">
    <location>
        <begin position="47"/>
        <end position="491"/>
    </location>
</feature>
<comment type="caution">
    <text evidence="3">The sequence shown here is derived from an EMBL/GenBank/DDBJ whole genome shotgun (WGS) entry which is preliminary data.</text>
</comment>
<evidence type="ECO:0000256" key="1">
    <source>
        <dbReference type="SAM" id="SignalP"/>
    </source>
</evidence>
<reference evidence="3 4" key="1">
    <citation type="submission" date="2023-09" db="EMBL/GenBank/DDBJ databases">
        <authorList>
            <person name="Rey-Velasco X."/>
        </authorList>
    </citation>
    <scope>NUCLEOTIDE SEQUENCE [LARGE SCALE GENOMIC DNA]</scope>
    <source>
        <strain evidence="3 4">W431</strain>
    </source>
</reference>
<dbReference type="InterPro" id="IPR036928">
    <property type="entry name" value="AS_sf"/>
</dbReference>
<evidence type="ECO:0000313" key="3">
    <source>
        <dbReference type="EMBL" id="MDT0603032.1"/>
    </source>
</evidence>
<dbReference type="GO" id="GO:0004040">
    <property type="term" value="F:amidase activity"/>
    <property type="evidence" value="ECO:0007669"/>
    <property type="project" value="UniProtKB-EC"/>
</dbReference>
<evidence type="ECO:0000313" key="4">
    <source>
        <dbReference type="Proteomes" id="UP001266357"/>
    </source>
</evidence>
<dbReference type="PANTHER" id="PTHR42678">
    <property type="entry name" value="AMIDASE"/>
    <property type="match status" value="1"/>
</dbReference>
<dbReference type="PANTHER" id="PTHR42678:SF34">
    <property type="entry name" value="OS04G0183300 PROTEIN"/>
    <property type="match status" value="1"/>
</dbReference>
<dbReference type="NCBIfam" id="NF006006">
    <property type="entry name" value="PRK08137.1"/>
    <property type="match status" value="1"/>
</dbReference>
<keyword evidence="1" id="KW-0732">Signal</keyword>
<dbReference type="Proteomes" id="UP001266357">
    <property type="component" value="Unassembled WGS sequence"/>
</dbReference>
<dbReference type="SUPFAM" id="SSF75304">
    <property type="entry name" value="Amidase signature (AS) enzymes"/>
    <property type="match status" value="1"/>
</dbReference>
<organism evidence="3 4">
    <name type="scientific">Thalassotalea castellviae</name>
    <dbReference type="NCBI Taxonomy" id="3075612"/>
    <lineage>
        <taxon>Bacteria</taxon>
        <taxon>Pseudomonadati</taxon>
        <taxon>Pseudomonadota</taxon>
        <taxon>Gammaproteobacteria</taxon>
        <taxon>Alteromonadales</taxon>
        <taxon>Colwelliaceae</taxon>
        <taxon>Thalassotalea</taxon>
    </lineage>
</organism>
<sequence length="513" mass="55526">MRKLFGLVFVTCFVSNLCFAQVNIRDAQTINDLHQQMKNGQLTSVALVQFYLDRINKIDKNNATLNAVSQLNQHALQQAKSLDEQFIKRGFVGPLHGIPVLLKDNIDTLDNMANTAGSHALANNFPENNAFFVTQLKKAGAIILGKTNLSEWANFRSTSSSSGWSGLYGQTLNPYDLTTSPCGSSSGSGVAIAANLATVAVGTETDGSVTCPSAINGIVGIKPTLGTVSRSGIIPIAHSQDTAGPMARTVTDAVILLSAMVAEDPQDPEANSSAIDYLSHLKTDGLSGKRIGVVRNLMGYHKKLDAQFEQAIETIKAQGAIIVDNTNFENMEKWGEAEFTVLLYEFKNDLNKYLANTAKGLPKSLTDIINHNQQNKSLAMPYFDQEIMIMANEKGPLTDKDYLEALTSSKTMTQENGIDLLLKTHNLDLLIAPTTGPAWKIDHINGDHYLGAASSAAAISGYPHITVPMGFVHHLPVGISFIGGKLQEGKLIEAAFSYEQATQHRKPPSFIHK</sequence>
<keyword evidence="3" id="KW-0378">Hydrolase</keyword>
<dbReference type="Gene3D" id="3.90.1300.10">
    <property type="entry name" value="Amidase signature (AS) domain"/>
    <property type="match status" value="1"/>
</dbReference>
<dbReference type="RefSeq" id="WP_311578393.1">
    <property type="nucleotide sequence ID" value="NZ_JAVRIF010000002.1"/>
</dbReference>
<dbReference type="EMBL" id="JAVRIF010000002">
    <property type="protein sequence ID" value="MDT0603032.1"/>
    <property type="molecule type" value="Genomic_DNA"/>
</dbReference>
<protein>
    <submittedName>
        <fullName evidence="3">Amidase</fullName>
        <ecNumber evidence="3">3.5.1.4</ecNumber>
    </submittedName>
</protein>
<dbReference type="Pfam" id="PF01425">
    <property type="entry name" value="Amidase"/>
    <property type="match status" value="1"/>
</dbReference>
<gene>
    <name evidence="3" type="ORF">RM573_05450</name>
</gene>
<dbReference type="EC" id="3.5.1.4" evidence="3"/>
<feature type="signal peptide" evidence="1">
    <location>
        <begin position="1"/>
        <end position="20"/>
    </location>
</feature>
<proteinExistence type="predicted"/>
<feature type="chain" id="PRO_5045096226" evidence="1">
    <location>
        <begin position="21"/>
        <end position="513"/>
    </location>
</feature>
<dbReference type="InterPro" id="IPR023631">
    <property type="entry name" value="Amidase_dom"/>
</dbReference>
<evidence type="ECO:0000259" key="2">
    <source>
        <dbReference type="Pfam" id="PF01425"/>
    </source>
</evidence>
<name>A0ABU3A0G3_9GAMM</name>
<keyword evidence="4" id="KW-1185">Reference proteome</keyword>